<organism evidence="4 5">
    <name type="scientific">Diploscapter pachys</name>
    <dbReference type="NCBI Taxonomy" id="2018661"/>
    <lineage>
        <taxon>Eukaryota</taxon>
        <taxon>Metazoa</taxon>
        <taxon>Ecdysozoa</taxon>
        <taxon>Nematoda</taxon>
        <taxon>Chromadorea</taxon>
        <taxon>Rhabditida</taxon>
        <taxon>Rhabditina</taxon>
        <taxon>Rhabditomorpha</taxon>
        <taxon>Rhabditoidea</taxon>
        <taxon>Rhabditidae</taxon>
        <taxon>Diploscapter</taxon>
    </lineage>
</organism>
<dbReference type="AlphaFoldDB" id="A0A2A2JWB2"/>
<dbReference type="InterPro" id="IPR004006">
    <property type="entry name" value="DhaK_dom"/>
</dbReference>
<dbReference type="GO" id="GO:0019563">
    <property type="term" value="P:glycerol catabolic process"/>
    <property type="evidence" value="ECO:0007669"/>
    <property type="project" value="TreeGrafter"/>
</dbReference>
<accession>A0A2A2JWB2</accession>
<evidence type="ECO:0000313" key="5">
    <source>
        <dbReference type="Proteomes" id="UP000218231"/>
    </source>
</evidence>
<dbReference type="STRING" id="2018661.A0A2A2JWB2"/>
<evidence type="ECO:0000259" key="3">
    <source>
        <dbReference type="PROSITE" id="PS51481"/>
    </source>
</evidence>
<evidence type="ECO:0000313" key="4">
    <source>
        <dbReference type="EMBL" id="PAV65910.1"/>
    </source>
</evidence>
<dbReference type="PANTHER" id="PTHR28629">
    <property type="entry name" value="TRIOKINASE/FMN CYCLASE"/>
    <property type="match status" value="1"/>
</dbReference>
<dbReference type="GO" id="GO:0004371">
    <property type="term" value="F:glycerone kinase activity"/>
    <property type="evidence" value="ECO:0007669"/>
    <property type="project" value="UniProtKB-EC"/>
</dbReference>
<comment type="catalytic activity">
    <reaction evidence="2">
        <text>dihydroxyacetone + ATP = dihydroxyacetone phosphate + ADP + H(+)</text>
        <dbReference type="Rhea" id="RHEA:15773"/>
        <dbReference type="ChEBI" id="CHEBI:15378"/>
        <dbReference type="ChEBI" id="CHEBI:16016"/>
        <dbReference type="ChEBI" id="CHEBI:30616"/>
        <dbReference type="ChEBI" id="CHEBI:57642"/>
        <dbReference type="ChEBI" id="CHEBI:456216"/>
        <dbReference type="EC" id="2.7.1.29"/>
    </reaction>
</comment>
<dbReference type="PROSITE" id="PS51481">
    <property type="entry name" value="DHAK"/>
    <property type="match status" value="1"/>
</dbReference>
<dbReference type="Gene3D" id="3.40.50.10440">
    <property type="entry name" value="Dihydroxyacetone kinase, domain 1"/>
    <property type="match status" value="1"/>
</dbReference>
<dbReference type="Proteomes" id="UP000218231">
    <property type="component" value="Unassembled WGS sequence"/>
</dbReference>
<dbReference type="SUPFAM" id="SSF82549">
    <property type="entry name" value="DAK1/DegV-like"/>
    <property type="match status" value="1"/>
</dbReference>
<protein>
    <recommendedName>
        <fullName evidence="3">DhaK domain-containing protein</fullName>
    </recommendedName>
</protein>
<name>A0A2A2JWB2_9BILA</name>
<evidence type="ECO:0000256" key="1">
    <source>
        <dbReference type="ARBA" id="ARBA00047974"/>
    </source>
</evidence>
<gene>
    <name evidence="4" type="ORF">WR25_13823</name>
</gene>
<comment type="caution">
    <text evidence="4">The sequence shown here is derived from an EMBL/GenBank/DDBJ whole genome shotgun (WGS) entry which is preliminary data.</text>
</comment>
<dbReference type="PANTHER" id="PTHR28629:SF4">
    <property type="entry name" value="TRIOKINASE_FMN CYCLASE"/>
    <property type="match status" value="1"/>
</dbReference>
<dbReference type="EMBL" id="LIAE01010184">
    <property type="protein sequence ID" value="PAV65910.1"/>
    <property type="molecule type" value="Genomic_DNA"/>
</dbReference>
<dbReference type="InterPro" id="IPR050861">
    <property type="entry name" value="Dihydroxyacetone_Kinase"/>
</dbReference>
<reference evidence="4 5" key="1">
    <citation type="journal article" date="2017" name="Curr. Biol.">
        <title>Genome architecture and evolution of a unichromosomal asexual nematode.</title>
        <authorList>
            <person name="Fradin H."/>
            <person name="Zegar C."/>
            <person name="Gutwein M."/>
            <person name="Lucas J."/>
            <person name="Kovtun M."/>
            <person name="Corcoran D."/>
            <person name="Baugh L.R."/>
            <person name="Kiontke K."/>
            <person name="Gunsalus K."/>
            <person name="Fitch D.H."/>
            <person name="Piano F."/>
        </authorList>
    </citation>
    <scope>NUCLEOTIDE SEQUENCE [LARGE SCALE GENOMIC DNA]</scope>
    <source>
        <strain evidence="4">PF1309</strain>
    </source>
</reference>
<comment type="catalytic activity">
    <reaction evidence="1">
        <text>D-glyceraldehyde + ATP = D-glyceraldehyde 3-phosphate + ADP + H(+)</text>
        <dbReference type="Rhea" id="RHEA:13941"/>
        <dbReference type="ChEBI" id="CHEBI:15378"/>
        <dbReference type="ChEBI" id="CHEBI:17378"/>
        <dbReference type="ChEBI" id="CHEBI:30616"/>
        <dbReference type="ChEBI" id="CHEBI:59776"/>
        <dbReference type="ChEBI" id="CHEBI:456216"/>
        <dbReference type="EC" id="2.7.1.28"/>
    </reaction>
</comment>
<dbReference type="GO" id="GO:0005829">
    <property type="term" value="C:cytosol"/>
    <property type="evidence" value="ECO:0007669"/>
    <property type="project" value="TreeGrafter"/>
</dbReference>
<evidence type="ECO:0000256" key="2">
    <source>
        <dbReference type="ARBA" id="ARBA00048898"/>
    </source>
</evidence>
<keyword evidence="5" id="KW-1185">Reference proteome</keyword>
<dbReference type="Pfam" id="PF02733">
    <property type="entry name" value="Dak1"/>
    <property type="match status" value="1"/>
</dbReference>
<feature type="domain" description="DhaK" evidence="3">
    <location>
        <begin position="14"/>
        <end position="138"/>
    </location>
</feature>
<proteinExistence type="predicted"/>
<sequence length="138" mass="14755">MVHNQQKTKKFINSPEDAVDQSLQGVVLSTDAARFHESNCRVVLRSDLSYHLHRERVALIAGGGSGYIGRGFLTAAVAGNVFASPPSKHVQGALEATRGNGGAILFVINYTGDRLNFGLAAERFKAENGVVEVSGIMK</sequence>
<dbReference type="OrthoDB" id="5864794at2759"/>
<dbReference type="GO" id="GO:0050354">
    <property type="term" value="F:triokinase activity"/>
    <property type="evidence" value="ECO:0007669"/>
    <property type="project" value="UniProtKB-EC"/>
</dbReference>